<proteinExistence type="predicted"/>
<keyword evidence="3 6" id="KW-0812">Transmembrane</keyword>
<evidence type="ECO:0000256" key="6">
    <source>
        <dbReference type="SAM" id="Phobius"/>
    </source>
</evidence>
<accession>A0A2T0R9J3</accession>
<feature type="transmembrane region" description="Helical" evidence="6">
    <location>
        <begin position="168"/>
        <end position="188"/>
    </location>
</feature>
<keyword evidence="5 6" id="KW-0472">Membrane</keyword>
<feature type="transmembrane region" description="Helical" evidence="6">
    <location>
        <begin position="134"/>
        <end position="156"/>
    </location>
</feature>
<comment type="subcellular location">
    <subcellularLocation>
        <location evidence="1">Cell membrane</location>
        <topology evidence="1">Multi-pass membrane protein</topology>
    </subcellularLocation>
</comment>
<evidence type="ECO:0000256" key="4">
    <source>
        <dbReference type="ARBA" id="ARBA00022989"/>
    </source>
</evidence>
<dbReference type="RefSeq" id="WP_170126978.1">
    <property type="nucleotide sequence ID" value="NZ_PVZF01000001.1"/>
</dbReference>
<evidence type="ECO:0000256" key="5">
    <source>
        <dbReference type="ARBA" id="ARBA00023136"/>
    </source>
</evidence>
<organism evidence="7 8">
    <name type="scientific">Kineococcus rhizosphaerae</name>
    <dbReference type="NCBI Taxonomy" id="559628"/>
    <lineage>
        <taxon>Bacteria</taxon>
        <taxon>Bacillati</taxon>
        <taxon>Actinomycetota</taxon>
        <taxon>Actinomycetes</taxon>
        <taxon>Kineosporiales</taxon>
        <taxon>Kineosporiaceae</taxon>
        <taxon>Kineococcus</taxon>
    </lineage>
</organism>
<dbReference type="GO" id="GO:0005886">
    <property type="term" value="C:plasma membrane"/>
    <property type="evidence" value="ECO:0007669"/>
    <property type="project" value="UniProtKB-SubCell"/>
</dbReference>
<protein>
    <submittedName>
        <fullName evidence="7">Putative membrane protein</fullName>
    </submittedName>
</protein>
<dbReference type="AlphaFoldDB" id="A0A2T0R9J3"/>
<evidence type="ECO:0000256" key="1">
    <source>
        <dbReference type="ARBA" id="ARBA00004651"/>
    </source>
</evidence>
<evidence type="ECO:0000313" key="7">
    <source>
        <dbReference type="EMBL" id="PRY17836.1"/>
    </source>
</evidence>
<keyword evidence="4 6" id="KW-1133">Transmembrane helix</keyword>
<comment type="caution">
    <text evidence="7">The sequence shown here is derived from an EMBL/GenBank/DDBJ whole genome shotgun (WGS) entry which is preliminary data.</text>
</comment>
<dbReference type="EMBL" id="PVZF01000001">
    <property type="protein sequence ID" value="PRY17836.1"/>
    <property type="molecule type" value="Genomic_DNA"/>
</dbReference>
<evidence type="ECO:0000313" key="8">
    <source>
        <dbReference type="Proteomes" id="UP000238083"/>
    </source>
</evidence>
<reference evidence="7 8" key="1">
    <citation type="submission" date="2018-03" db="EMBL/GenBank/DDBJ databases">
        <title>Genomic Encyclopedia of Archaeal and Bacterial Type Strains, Phase II (KMG-II): from individual species to whole genera.</title>
        <authorList>
            <person name="Goeker M."/>
        </authorList>
    </citation>
    <scope>NUCLEOTIDE SEQUENCE [LARGE SCALE GENOMIC DNA]</scope>
    <source>
        <strain evidence="7 8">DSM 19711</strain>
    </source>
</reference>
<dbReference type="Pfam" id="PF09678">
    <property type="entry name" value="Caa3_CtaG"/>
    <property type="match status" value="1"/>
</dbReference>
<sequence>MIPGALLLAAAAGLTACYLVAEQRLHARGDRWPVRRTAAATGCAAALAAAGLWPARSATDEVAVHLLVTMAAPLLLALSAPVGLTLRVLPPGPRRALVGALHHPWSRAVTWWPVATVLEAAGPWLFYLAPVPHALHPALMVHMVLAGWLFATVVAGPDPVRGRPGVRTCLLALLVVFAVHGTVAKLWFAAGAGAAAQVLAYGGDVVEVATAVAVCARWYRRVTPRPSRAPRTLPGRAPG</sequence>
<feature type="transmembrane region" description="Helical" evidence="6">
    <location>
        <begin position="194"/>
        <end position="219"/>
    </location>
</feature>
<gene>
    <name evidence="7" type="ORF">CLV37_10173</name>
</gene>
<evidence type="ECO:0000256" key="2">
    <source>
        <dbReference type="ARBA" id="ARBA00022475"/>
    </source>
</evidence>
<dbReference type="InterPro" id="IPR019108">
    <property type="entry name" value="Caa3_assmbl_CtaG-rel"/>
</dbReference>
<feature type="transmembrane region" description="Helical" evidence="6">
    <location>
        <begin position="37"/>
        <end position="55"/>
    </location>
</feature>
<dbReference type="Proteomes" id="UP000238083">
    <property type="component" value="Unassembled WGS sequence"/>
</dbReference>
<keyword evidence="8" id="KW-1185">Reference proteome</keyword>
<feature type="transmembrane region" description="Helical" evidence="6">
    <location>
        <begin position="62"/>
        <end position="84"/>
    </location>
</feature>
<keyword evidence="2" id="KW-1003">Cell membrane</keyword>
<evidence type="ECO:0000256" key="3">
    <source>
        <dbReference type="ARBA" id="ARBA00022692"/>
    </source>
</evidence>
<name>A0A2T0R9J3_9ACTN</name>